<accession>A0A7K0C5M4</accession>
<dbReference type="AlphaFoldDB" id="A0A7K0C5M4"/>
<dbReference type="Pfam" id="PF13630">
    <property type="entry name" value="SdpI"/>
    <property type="match status" value="1"/>
</dbReference>
<dbReference type="EMBL" id="WEGH01000004">
    <property type="protein sequence ID" value="MQY08124.1"/>
    <property type="molecule type" value="Genomic_DNA"/>
</dbReference>
<protein>
    <recommendedName>
        <fullName evidence="4">SdpI family protein</fullName>
    </recommendedName>
</protein>
<dbReference type="OrthoDB" id="3483924at2"/>
<keyword evidence="3" id="KW-1185">Reference proteome</keyword>
<gene>
    <name evidence="2" type="ORF">ACRB68_62300</name>
</gene>
<keyword evidence="1" id="KW-1133">Transmembrane helix</keyword>
<dbReference type="Proteomes" id="UP000487268">
    <property type="component" value="Unassembled WGS sequence"/>
</dbReference>
<comment type="caution">
    <text evidence="2">The sequence shown here is derived from an EMBL/GenBank/DDBJ whole genome shotgun (WGS) entry which is preliminary data.</text>
</comment>
<name>A0A7K0C5M4_9ACTN</name>
<keyword evidence="1" id="KW-0812">Transmembrane</keyword>
<evidence type="ECO:0000256" key="1">
    <source>
        <dbReference type="SAM" id="Phobius"/>
    </source>
</evidence>
<feature type="transmembrane region" description="Helical" evidence="1">
    <location>
        <begin position="86"/>
        <end position="110"/>
    </location>
</feature>
<reference evidence="2 3" key="1">
    <citation type="submission" date="2019-10" db="EMBL/GenBank/DDBJ databases">
        <title>Actinomadura rubteroloni sp. nov. and Actinomadura macrotermitis sp. nov., isolated from the gut of fungus growing-termite Macrotermes natalensis.</title>
        <authorList>
            <person name="Benndorf R."/>
            <person name="Martin K."/>
            <person name="Kuefner M."/>
            <person name="De Beer W."/>
            <person name="Kaster A.-K."/>
            <person name="Vollmers J."/>
            <person name="Poulsen M."/>
            <person name="Beemelmanns C."/>
        </authorList>
    </citation>
    <scope>NUCLEOTIDE SEQUENCE [LARGE SCALE GENOMIC DNA]</scope>
    <source>
        <strain evidence="2 3">RB68</strain>
    </source>
</reference>
<dbReference type="RefSeq" id="WP_153538767.1">
    <property type="nucleotide sequence ID" value="NZ_WEGH01000004.1"/>
</dbReference>
<sequence>MIENFVQGGILIGAGVITAAFVHAAATGRLRRNRFSGIRTRRSMADDESWRLVHRRAEPWFLAGALVMAIAGLGICTGPGPAVRFALTMGGVLVGVGLMLAGSALGLAALGRRPPR</sequence>
<keyword evidence="1" id="KW-0472">Membrane</keyword>
<feature type="transmembrane region" description="Helical" evidence="1">
    <location>
        <begin position="6"/>
        <end position="26"/>
    </location>
</feature>
<feature type="transmembrane region" description="Helical" evidence="1">
    <location>
        <begin position="60"/>
        <end position="80"/>
    </location>
</feature>
<dbReference type="InterPro" id="IPR025962">
    <property type="entry name" value="SdpI/YhfL"/>
</dbReference>
<proteinExistence type="predicted"/>
<evidence type="ECO:0000313" key="2">
    <source>
        <dbReference type="EMBL" id="MQY08124.1"/>
    </source>
</evidence>
<evidence type="ECO:0008006" key="4">
    <source>
        <dbReference type="Google" id="ProtNLM"/>
    </source>
</evidence>
<evidence type="ECO:0000313" key="3">
    <source>
        <dbReference type="Proteomes" id="UP000487268"/>
    </source>
</evidence>
<organism evidence="2 3">
    <name type="scientific">Actinomadura macrotermitis</name>
    <dbReference type="NCBI Taxonomy" id="2585200"/>
    <lineage>
        <taxon>Bacteria</taxon>
        <taxon>Bacillati</taxon>
        <taxon>Actinomycetota</taxon>
        <taxon>Actinomycetes</taxon>
        <taxon>Streptosporangiales</taxon>
        <taxon>Thermomonosporaceae</taxon>
        <taxon>Actinomadura</taxon>
    </lineage>
</organism>